<dbReference type="GeneID" id="6009714"/>
<evidence type="ECO:0000256" key="5">
    <source>
        <dbReference type="SAM" id="MobiDB-lite"/>
    </source>
</evidence>
<dbReference type="GO" id="GO:0005524">
    <property type="term" value="F:ATP binding"/>
    <property type="evidence" value="ECO:0007669"/>
    <property type="project" value="InterPro"/>
</dbReference>
<dbReference type="InterPro" id="IPR006259">
    <property type="entry name" value="Adenyl_kin_sub"/>
</dbReference>
<dbReference type="eggNOG" id="KOG3078">
    <property type="taxonomic scope" value="Eukaryota"/>
</dbReference>
<gene>
    <name evidence="7" type="ORF">CC1G_04198</name>
</gene>
<dbReference type="OrthoDB" id="439792at2759"/>
<organism evidence="7 8">
    <name type="scientific">Coprinopsis cinerea (strain Okayama-7 / 130 / ATCC MYA-4618 / FGSC 9003)</name>
    <name type="common">Inky cap fungus</name>
    <name type="synonym">Hormographiella aspergillata</name>
    <dbReference type="NCBI Taxonomy" id="240176"/>
    <lineage>
        <taxon>Eukaryota</taxon>
        <taxon>Fungi</taxon>
        <taxon>Dikarya</taxon>
        <taxon>Basidiomycota</taxon>
        <taxon>Agaricomycotina</taxon>
        <taxon>Agaricomycetes</taxon>
        <taxon>Agaricomycetidae</taxon>
        <taxon>Agaricales</taxon>
        <taxon>Agaricineae</taxon>
        <taxon>Psathyrellaceae</taxon>
        <taxon>Coprinopsis</taxon>
    </lineage>
</organism>
<keyword evidence="8" id="KW-1185">Reference proteome</keyword>
<comment type="caution">
    <text evidence="7">The sequence shown here is derived from an EMBL/GenBank/DDBJ whole genome shotgun (WGS) entry which is preliminary data.</text>
</comment>
<evidence type="ECO:0000256" key="2">
    <source>
        <dbReference type="ARBA" id="ARBA00022741"/>
    </source>
</evidence>
<proteinExistence type="inferred from homology"/>
<evidence type="ECO:0000259" key="6">
    <source>
        <dbReference type="Pfam" id="PF05191"/>
    </source>
</evidence>
<comment type="similarity">
    <text evidence="4">Belongs to the adenylate kinase family.</text>
</comment>
<sequence length="350" mass="38719">MKLPNLFRLNAVQVAARHASRPSQRLPKSSIVALQSQSPSTSCSSYRSITSSAASRRAVSSSLNGFNSTLDDRDERPVRMIMFGKPAAGKGTLTSRLVKKYDLLSISTGDLLRQQIAQGTEVGKQAEEIMARGGLVPDELMLKIVTSKLDTLHNKHWILDGFPRTLRQGQLLESHLRTQNTPLTLVVNLNVPDEVILSRISDRWVHLPSGRVYNTAYNPPRVAGYDDVTGEPLTRRPDDNPEIFAQRLQAFYASTSPLLAYYEALASQTIPPPENPHLHPHQLSIHRPAKLTLRSLTGNTSDEIWPELDYIMMSMFPGLKKRSDLSTKKRDSRAEPVAATGLLAAAAALK</sequence>
<dbReference type="RefSeq" id="XP_001833219.1">
    <property type="nucleotide sequence ID" value="XM_001833167.1"/>
</dbReference>
<dbReference type="HAMAP" id="MF_00235">
    <property type="entry name" value="Adenylate_kinase_Adk"/>
    <property type="match status" value="1"/>
</dbReference>
<dbReference type="STRING" id="240176.A8NF79"/>
<dbReference type="Pfam" id="PF05191">
    <property type="entry name" value="ADK_lid"/>
    <property type="match status" value="1"/>
</dbReference>
<dbReference type="PANTHER" id="PTHR23359">
    <property type="entry name" value="NUCLEOTIDE KINASE"/>
    <property type="match status" value="1"/>
</dbReference>
<keyword evidence="1 4" id="KW-0808">Transferase</keyword>
<evidence type="ECO:0000256" key="4">
    <source>
        <dbReference type="RuleBase" id="RU003330"/>
    </source>
</evidence>
<dbReference type="KEGG" id="cci:CC1G_04198"/>
<accession>A8NF79</accession>
<protein>
    <submittedName>
        <fullName evidence="7">Adenylate kinase</fullName>
    </submittedName>
</protein>
<dbReference type="PROSITE" id="PS00113">
    <property type="entry name" value="ADENYLATE_KINASE"/>
    <property type="match status" value="1"/>
</dbReference>
<feature type="region of interest" description="Disordered" evidence="5">
    <location>
        <begin position="20"/>
        <end position="44"/>
    </location>
</feature>
<dbReference type="NCBIfam" id="TIGR01351">
    <property type="entry name" value="adk"/>
    <property type="match status" value="1"/>
</dbReference>
<evidence type="ECO:0000313" key="8">
    <source>
        <dbReference type="Proteomes" id="UP000001861"/>
    </source>
</evidence>
<dbReference type="PRINTS" id="PR00094">
    <property type="entry name" value="ADENYLTKNASE"/>
</dbReference>
<evidence type="ECO:0000313" key="7">
    <source>
        <dbReference type="EMBL" id="EAU88492.1"/>
    </source>
</evidence>
<dbReference type="InterPro" id="IPR000850">
    <property type="entry name" value="Adenylat/UMP-CMP_kin"/>
</dbReference>
<name>A8NF79_COPC7</name>
<dbReference type="EMBL" id="AACS02000002">
    <property type="protein sequence ID" value="EAU88492.1"/>
    <property type="molecule type" value="Genomic_DNA"/>
</dbReference>
<dbReference type="InterPro" id="IPR033690">
    <property type="entry name" value="Adenylat_kinase_CS"/>
</dbReference>
<feature type="compositionally biased region" description="Polar residues" evidence="5">
    <location>
        <begin position="21"/>
        <end position="35"/>
    </location>
</feature>
<dbReference type="Pfam" id="PF00406">
    <property type="entry name" value="ADK"/>
    <property type="match status" value="1"/>
</dbReference>
<dbReference type="FunFam" id="3.40.50.300:FF:000106">
    <property type="entry name" value="Adenylate kinase mitochondrial"/>
    <property type="match status" value="1"/>
</dbReference>
<dbReference type="InParanoid" id="A8NF79"/>
<dbReference type="AlphaFoldDB" id="A8NF79"/>
<dbReference type="VEuPathDB" id="FungiDB:CC1G_04198"/>
<feature type="domain" description="Adenylate kinase active site lid" evidence="6">
    <location>
        <begin position="203"/>
        <end position="238"/>
    </location>
</feature>
<dbReference type="SUPFAM" id="SSF52540">
    <property type="entry name" value="P-loop containing nucleoside triphosphate hydrolases"/>
    <property type="match status" value="1"/>
</dbReference>
<reference evidence="7 8" key="1">
    <citation type="journal article" date="2010" name="Proc. Natl. Acad. Sci. U.S.A.">
        <title>Insights into evolution of multicellular fungi from the assembled chromosomes of the mushroom Coprinopsis cinerea (Coprinus cinereus).</title>
        <authorList>
            <person name="Stajich J.E."/>
            <person name="Wilke S.K."/>
            <person name="Ahren D."/>
            <person name="Au C.H."/>
            <person name="Birren B.W."/>
            <person name="Borodovsky M."/>
            <person name="Burns C."/>
            <person name="Canback B."/>
            <person name="Casselton L.A."/>
            <person name="Cheng C.K."/>
            <person name="Deng J."/>
            <person name="Dietrich F.S."/>
            <person name="Fargo D.C."/>
            <person name="Farman M.L."/>
            <person name="Gathman A.C."/>
            <person name="Goldberg J."/>
            <person name="Guigo R."/>
            <person name="Hoegger P.J."/>
            <person name="Hooker J.B."/>
            <person name="Huggins A."/>
            <person name="James T.Y."/>
            <person name="Kamada T."/>
            <person name="Kilaru S."/>
            <person name="Kodira C."/>
            <person name="Kues U."/>
            <person name="Kupfer D."/>
            <person name="Kwan H.S."/>
            <person name="Lomsadze A."/>
            <person name="Li W."/>
            <person name="Lilly W.W."/>
            <person name="Ma L.J."/>
            <person name="Mackey A.J."/>
            <person name="Manning G."/>
            <person name="Martin F."/>
            <person name="Muraguchi H."/>
            <person name="Natvig D.O."/>
            <person name="Palmerini H."/>
            <person name="Ramesh M.A."/>
            <person name="Rehmeyer C.J."/>
            <person name="Roe B.A."/>
            <person name="Shenoy N."/>
            <person name="Stanke M."/>
            <person name="Ter-Hovhannisyan V."/>
            <person name="Tunlid A."/>
            <person name="Velagapudi R."/>
            <person name="Vision T.J."/>
            <person name="Zeng Q."/>
            <person name="Zolan M.E."/>
            <person name="Pukkila P.J."/>
        </authorList>
    </citation>
    <scope>NUCLEOTIDE SEQUENCE [LARGE SCALE GENOMIC DNA]</scope>
    <source>
        <strain evidence="8">Okayama-7 / 130 / ATCC MYA-4618 / FGSC 9003</strain>
    </source>
</reference>
<evidence type="ECO:0000256" key="1">
    <source>
        <dbReference type="ARBA" id="ARBA00022679"/>
    </source>
</evidence>
<dbReference type="CDD" id="cd01428">
    <property type="entry name" value="ADK"/>
    <property type="match status" value="1"/>
</dbReference>
<dbReference type="InterPro" id="IPR007862">
    <property type="entry name" value="Adenylate_kinase_lid-dom"/>
</dbReference>
<keyword evidence="3 4" id="KW-0418">Kinase</keyword>
<dbReference type="InterPro" id="IPR027417">
    <property type="entry name" value="P-loop_NTPase"/>
</dbReference>
<evidence type="ECO:0000256" key="3">
    <source>
        <dbReference type="ARBA" id="ARBA00022777"/>
    </source>
</evidence>
<keyword evidence="2" id="KW-0547">Nucleotide-binding</keyword>
<dbReference type="GO" id="GO:0004017">
    <property type="term" value="F:AMP kinase activity"/>
    <property type="evidence" value="ECO:0007669"/>
    <property type="project" value="InterPro"/>
</dbReference>
<dbReference type="Proteomes" id="UP000001861">
    <property type="component" value="Unassembled WGS sequence"/>
</dbReference>
<dbReference type="Gene3D" id="3.40.50.300">
    <property type="entry name" value="P-loop containing nucleotide triphosphate hydrolases"/>
    <property type="match status" value="1"/>
</dbReference>
<dbReference type="OMA" id="IKVENTM"/>